<dbReference type="PANTHER" id="PTHR30217:SF11">
    <property type="entry name" value="UBIQUINONE BIOSYNTHESIS PROTEIN UBIV"/>
    <property type="match status" value="1"/>
</dbReference>
<dbReference type="EMBL" id="FNEM01000002">
    <property type="protein sequence ID" value="SDI57624.1"/>
    <property type="molecule type" value="Genomic_DNA"/>
</dbReference>
<evidence type="ECO:0000313" key="2">
    <source>
        <dbReference type="Proteomes" id="UP000199527"/>
    </source>
</evidence>
<proteinExistence type="predicted"/>
<dbReference type="AlphaFoldDB" id="A0A1G8LPL2"/>
<protein>
    <submittedName>
        <fullName evidence="1">Peptidase family U32</fullName>
    </submittedName>
</protein>
<dbReference type="Pfam" id="PF01136">
    <property type="entry name" value="Peptidase_U32"/>
    <property type="match status" value="1"/>
</dbReference>
<accession>A0A1G8LPL2</accession>
<dbReference type="InterPro" id="IPR051454">
    <property type="entry name" value="RNA/ubiquinone_mod_enzymes"/>
</dbReference>
<organism evidence="1 2">
    <name type="scientific">Ferrimonas sediminum</name>
    <dbReference type="NCBI Taxonomy" id="718193"/>
    <lineage>
        <taxon>Bacteria</taxon>
        <taxon>Pseudomonadati</taxon>
        <taxon>Pseudomonadota</taxon>
        <taxon>Gammaproteobacteria</taxon>
        <taxon>Alteromonadales</taxon>
        <taxon>Ferrimonadaceae</taxon>
        <taxon>Ferrimonas</taxon>
    </lineage>
</organism>
<dbReference type="PANTHER" id="PTHR30217">
    <property type="entry name" value="PEPTIDASE U32 FAMILY"/>
    <property type="match status" value="1"/>
</dbReference>
<evidence type="ECO:0000313" key="1">
    <source>
        <dbReference type="EMBL" id="SDI57624.1"/>
    </source>
</evidence>
<dbReference type="RefSeq" id="WP_090361764.1">
    <property type="nucleotide sequence ID" value="NZ_FNEM01000002.1"/>
</dbReference>
<dbReference type="InterPro" id="IPR001539">
    <property type="entry name" value="Peptidase_U32"/>
</dbReference>
<gene>
    <name evidence="1" type="ORF">SAMN04488540_102131</name>
</gene>
<dbReference type="OrthoDB" id="8523349at2"/>
<dbReference type="Proteomes" id="UP000199527">
    <property type="component" value="Unassembled WGS sequence"/>
</dbReference>
<keyword evidence="2" id="KW-1185">Reference proteome</keyword>
<sequence length="284" mass="31542">MKLSLTLNSWPLSRQQQQRQLEQLNQLSVDRVYLGETVCEKRDRPALRSLLEYAEVASHSGKQVVLSTLNLINGPRELKLLQQICHQTECLVEASDLTAVQLMAEQKRPFLASANLNLYNLDSLRWMQSLGAIGFTPPIDISDDNAAVLIAQAREALITPLSAEMIGFGWPVLAVSARCATARIQGRNKAHCDKICQQRSLPLASTLEGQEMLHINGPQTHGAIPVDRLDAIHYWQQQGVEWMRLVPGPGLDADWLTQLSEDLAAAAPLRRHEIPVPTHKTTTG</sequence>
<reference evidence="2" key="1">
    <citation type="submission" date="2016-10" db="EMBL/GenBank/DDBJ databases">
        <authorList>
            <person name="Varghese N."/>
            <person name="Submissions S."/>
        </authorList>
    </citation>
    <scope>NUCLEOTIDE SEQUENCE [LARGE SCALE GENOMIC DNA]</scope>
    <source>
        <strain evidence="2">DSM 23317</strain>
    </source>
</reference>
<name>A0A1G8LPL2_9GAMM</name>